<dbReference type="EMBL" id="HBIZ01014430">
    <property type="protein sequence ID" value="CAE0756247.1"/>
    <property type="molecule type" value="Transcribed_RNA"/>
</dbReference>
<protein>
    <submittedName>
        <fullName evidence="2">Uncharacterized protein</fullName>
    </submittedName>
</protein>
<evidence type="ECO:0000313" key="2">
    <source>
        <dbReference type="EMBL" id="CAE0756247.1"/>
    </source>
</evidence>
<feature type="region of interest" description="Disordered" evidence="1">
    <location>
        <begin position="22"/>
        <end position="41"/>
    </location>
</feature>
<name>A0A7S4B6W0_CHRCT</name>
<feature type="region of interest" description="Disordered" evidence="1">
    <location>
        <begin position="208"/>
        <end position="261"/>
    </location>
</feature>
<sequence>MQHSEPTFLMLGYFPTEIESHDQDANSWAMERSEPSDETGAHSYRSLLEEGDARPQALPCFTQGWIEVDFNEPAMRIRSYGTRSNTRDDHAASDLVSQMGVRDAAPNLGDLSLHVCASEESYPRLTSKCSALGDIGADQHLRLSSGESFDSTEEDDWVVVESTSPRQLTSSPSFVLDTEEVEDRPTSPTSERGEGVYASCFDVQRSMEDQTPHQVLQQDTKRSVNPGREHADVTAVSAEETRYDSHSTNSFSAEQPPVDTGATARASRRIAAYGTARVASRLSSRERKRAVATHASHMTTHSSNFHGSKQMQPPALAEFLKVIEEFGTCQWLEQLLKMLGCLSSGPPVVLAGLPLFADF</sequence>
<reference evidence="2" key="1">
    <citation type="submission" date="2021-01" db="EMBL/GenBank/DDBJ databases">
        <authorList>
            <person name="Corre E."/>
            <person name="Pelletier E."/>
            <person name="Niang G."/>
            <person name="Scheremetjew M."/>
            <person name="Finn R."/>
            <person name="Kale V."/>
            <person name="Holt S."/>
            <person name="Cochrane G."/>
            <person name="Meng A."/>
            <person name="Brown T."/>
            <person name="Cohen L."/>
        </authorList>
    </citation>
    <scope>NUCLEOTIDE SEQUENCE</scope>
    <source>
        <strain evidence="2">CCMP645</strain>
    </source>
</reference>
<gene>
    <name evidence="2" type="ORF">PCAR00345_LOCUS8841</name>
</gene>
<dbReference type="AlphaFoldDB" id="A0A7S4B6W0"/>
<organism evidence="2">
    <name type="scientific">Chrysotila carterae</name>
    <name type="common">Marine alga</name>
    <name type="synonym">Syracosphaera carterae</name>
    <dbReference type="NCBI Taxonomy" id="13221"/>
    <lineage>
        <taxon>Eukaryota</taxon>
        <taxon>Haptista</taxon>
        <taxon>Haptophyta</taxon>
        <taxon>Prymnesiophyceae</taxon>
        <taxon>Isochrysidales</taxon>
        <taxon>Isochrysidaceae</taxon>
        <taxon>Chrysotila</taxon>
    </lineage>
</organism>
<proteinExistence type="predicted"/>
<feature type="compositionally biased region" description="Basic and acidic residues" evidence="1">
    <location>
        <begin position="219"/>
        <end position="232"/>
    </location>
</feature>
<evidence type="ECO:0000256" key="1">
    <source>
        <dbReference type="SAM" id="MobiDB-lite"/>
    </source>
</evidence>
<accession>A0A7S4B6W0</accession>